<dbReference type="SUPFAM" id="SSF48452">
    <property type="entry name" value="TPR-like"/>
    <property type="match status" value="1"/>
</dbReference>
<dbReference type="Pfam" id="PF13424">
    <property type="entry name" value="TPR_12"/>
    <property type="match status" value="1"/>
</dbReference>
<dbReference type="InterPro" id="IPR011990">
    <property type="entry name" value="TPR-like_helical_dom_sf"/>
</dbReference>
<name>A0ABR3WCT9_9PEZI</name>
<evidence type="ECO:0000313" key="1">
    <source>
        <dbReference type="EMBL" id="KAL1858849.1"/>
    </source>
</evidence>
<gene>
    <name evidence="1" type="ORF">Daus18300_009847</name>
</gene>
<evidence type="ECO:0008006" key="3">
    <source>
        <dbReference type="Google" id="ProtNLM"/>
    </source>
</evidence>
<keyword evidence="2" id="KW-1185">Reference proteome</keyword>
<reference evidence="1 2" key="1">
    <citation type="journal article" date="2024" name="IMA Fungus">
        <title>IMA Genome - F19 : A genome assembly and annotation guide to empower mycologists, including annotated draft genome sequences of Ceratocystis pirilliformis, Diaporthe australafricana, Fusarium ophioides, Paecilomyces lecythidis, and Sporothrix stenoceras.</title>
        <authorList>
            <person name="Aylward J."/>
            <person name="Wilson A.M."/>
            <person name="Visagie C.M."/>
            <person name="Spraker J."/>
            <person name="Barnes I."/>
            <person name="Buitendag C."/>
            <person name="Ceriani C."/>
            <person name="Del Mar Angel L."/>
            <person name="du Plessis D."/>
            <person name="Fuchs T."/>
            <person name="Gasser K."/>
            <person name="Kramer D."/>
            <person name="Li W."/>
            <person name="Munsamy K."/>
            <person name="Piso A."/>
            <person name="Price J.L."/>
            <person name="Sonnekus B."/>
            <person name="Thomas C."/>
            <person name="van der Nest A."/>
            <person name="van Dijk A."/>
            <person name="van Heerden A."/>
            <person name="van Vuuren N."/>
            <person name="Yilmaz N."/>
            <person name="Duong T.A."/>
            <person name="van der Merwe N.A."/>
            <person name="Wingfield M.J."/>
            <person name="Wingfield B.D."/>
        </authorList>
    </citation>
    <scope>NUCLEOTIDE SEQUENCE [LARGE SCALE GENOMIC DNA]</scope>
    <source>
        <strain evidence="1 2">CMW 18300</strain>
    </source>
</reference>
<dbReference type="EMBL" id="JAWRVE010000103">
    <property type="protein sequence ID" value="KAL1858849.1"/>
    <property type="molecule type" value="Genomic_DNA"/>
</dbReference>
<dbReference type="Proteomes" id="UP001583177">
    <property type="component" value="Unassembled WGS sequence"/>
</dbReference>
<dbReference type="Gene3D" id="1.25.40.10">
    <property type="entry name" value="Tetratricopeptide repeat domain"/>
    <property type="match status" value="1"/>
</dbReference>
<organism evidence="1 2">
    <name type="scientific">Diaporthe australafricana</name>
    <dbReference type="NCBI Taxonomy" id="127596"/>
    <lineage>
        <taxon>Eukaryota</taxon>
        <taxon>Fungi</taxon>
        <taxon>Dikarya</taxon>
        <taxon>Ascomycota</taxon>
        <taxon>Pezizomycotina</taxon>
        <taxon>Sordariomycetes</taxon>
        <taxon>Sordariomycetidae</taxon>
        <taxon>Diaporthales</taxon>
        <taxon>Diaporthaceae</taxon>
        <taxon>Diaporthe</taxon>
    </lineage>
</organism>
<accession>A0ABR3WCT9</accession>
<sequence length="218" mass="24955">MACNAIDRENGLRQRELKFMLPYVNKALLFAYYKHDLGEAENIFSKLIGEPGESNDLFANKKSFETGIVMFAMGSVMARGRRLPEALDLLRRAVDVLEQTHGEDAVFTLAATYRMAVCLFDLAKYEEAMLYLDKLNRAYKDYGRTFGEDFLYQKARALWKGGRTLHALCWDDAKAEGQEMLDDAMRIRGDVTGLPCSSSQEEALDDDDWDHLVNHQYR</sequence>
<comment type="caution">
    <text evidence="1">The sequence shown here is derived from an EMBL/GenBank/DDBJ whole genome shotgun (WGS) entry which is preliminary data.</text>
</comment>
<proteinExistence type="predicted"/>
<evidence type="ECO:0000313" key="2">
    <source>
        <dbReference type="Proteomes" id="UP001583177"/>
    </source>
</evidence>
<protein>
    <recommendedName>
        <fullName evidence="3">MalT-like TPR region domain-containing protein</fullName>
    </recommendedName>
</protein>